<gene>
    <name evidence="1" type="ORF">PanWU01x14_124710</name>
</gene>
<evidence type="ECO:0000313" key="2">
    <source>
        <dbReference type="Proteomes" id="UP000237105"/>
    </source>
</evidence>
<dbReference type="EMBL" id="JXTB01000096">
    <property type="protein sequence ID" value="PON64402.1"/>
    <property type="molecule type" value="Genomic_DNA"/>
</dbReference>
<dbReference type="OrthoDB" id="10350779at2759"/>
<evidence type="ECO:0000313" key="1">
    <source>
        <dbReference type="EMBL" id="PON64402.1"/>
    </source>
</evidence>
<comment type="caution">
    <text evidence="1">The sequence shown here is derived from an EMBL/GenBank/DDBJ whole genome shotgun (WGS) entry which is preliminary data.</text>
</comment>
<protein>
    <submittedName>
        <fullName evidence="1">Uncharacterized protein</fullName>
    </submittedName>
</protein>
<name>A0A2P5CTM3_PARAD</name>
<keyword evidence="2" id="KW-1185">Reference proteome</keyword>
<proteinExistence type="predicted"/>
<dbReference type="Proteomes" id="UP000237105">
    <property type="component" value="Unassembled WGS sequence"/>
</dbReference>
<dbReference type="AlphaFoldDB" id="A0A2P5CTM3"/>
<accession>A0A2P5CTM3</accession>
<organism evidence="1 2">
    <name type="scientific">Parasponia andersonii</name>
    <name type="common">Sponia andersonii</name>
    <dbReference type="NCBI Taxonomy" id="3476"/>
    <lineage>
        <taxon>Eukaryota</taxon>
        <taxon>Viridiplantae</taxon>
        <taxon>Streptophyta</taxon>
        <taxon>Embryophyta</taxon>
        <taxon>Tracheophyta</taxon>
        <taxon>Spermatophyta</taxon>
        <taxon>Magnoliopsida</taxon>
        <taxon>eudicotyledons</taxon>
        <taxon>Gunneridae</taxon>
        <taxon>Pentapetalae</taxon>
        <taxon>rosids</taxon>
        <taxon>fabids</taxon>
        <taxon>Rosales</taxon>
        <taxon>Cannabaceae</taxon>
        <taxon>Parasponia</taxon>
    </lineage>
</organism>
<reference evidence="2" key="1">
    <citation type="submission" date="2016-06" db="EMBL/GenBank/DDBJ databases">
        <title>Parallel loss of symbiosis genes in relatives of nitrogen-fixing non-legume Parasponia.</title>
        <authorList>
            <person name="Van Velzen R."/>
            <person name="Holmer R."/>
            <person name="Bu F."/>
            <person name="Rutten L."/>
            <person name="Van Zeijl A."/>
            <person name="Liu W."/>
            <person name="Santuari L."/>
            <person name="Cao Q."/>
            <person name="Sharma T."/>
            <person name="Shen D."/>
            <person name="Roswanjaya Y."/>
            <person name="Wardhani T."/>
            <person name="Kalhor M.S."/>
            <person name="Jansen J."/>
            <person name="Van den Hoogen J."/>
            <person name="Gungor B."/>
            <person name="Hartog M."/>
            <person name="Hontelez J."/>
            <person name="Verver J."/>
            <person name="Yang W.-C."/>
            <person name="Schijlen E."/>
            <person name="Repin R."/>
            <person name="Schilthuizen M."/>
            <person name="Schranz E."/>
            <person name="Heidstra R."/>
            <person name="Miyata K."/>
            <person name="Fedorova E."/>
            <person name="Kohlen W."/>
            <person name="Bisseling T."/>
            <person name="Smit S."/>
            <person name="Geurts R."/>
        </authorList>
    </citation>
    <scope>NUCLEOTIDE SEQUENCE [LARGE SCALE GENOMIC DNA]</scope>
    <source>
        <strain evidence="2">cv. WU1-14</strain>
    </source>
</reference>
<sequence length="72" mass="8049">MDQNDVMFKPESAFETAANNLDMKWALNIAERETLSFIVFSKRGGTISMAIVEIVAVAFDGLVSDKWNVDHL</sequence>